<reference evidence="6 7" key="1">
    <citation type="submission" date="2021-05" db="EMBL/GenBank/DDBJ databases">
        <title>The draft genome of Geobacter pelophilus DSM 12255.</title>
        <authorList>
            <person name="Xu Z."/>
            <person name="Masuda Y."/>
            <person name="Itoh H."/>
            <person name="Senoo K."/>
        </authorList>
    </citation>
    <scope>NUCLEOTIDE SEQUENCE [LARGE SCALE GENOMIC DNA]</scope>
    <source>
        <strain evidence="6 7">DSM 12255</strain>
    </source>
</reference>
<sequence>MVRAGGRRQVDPCFEGCSWRTDLLLAVVCGVVYFKCLFYGITQSDDEVLITGSLPYLKNLANILTVFATDAFYQVKSIDLYRPLQSATFIIDAQWGMDTVLVAHGTNLLLHILSCLAVFRLFLLLNLRRQIALLGALVYATHYLFMTAVAWLPARGDLLLALFTFLTLITFIIQLETGKLRYYLYHGMFFTLAIFSKESAVVLPLLLYIYVWAYRKKDLLTRKKTAFLALYYAAVLTVYFMLKSAAVILYKGDTGIVPFLKNLRTLPEMVARFYLPVNMSTLPEYKLSATLAGVLVLVGLTALLWQARERVGREVLFAVAWFLLCILPGMAYFPLFYYFAYEHVDHRAYVTCFGLLLLNLQLVQAYGLDQKRYFNSVTLGLLLYLALFNLYYSGNYKDPAAFALRAIRTNPHSAQAFATYGTALHLQGRDDEALENLNRAIQIFRKYMPALHTRAEIYRLRGLNREALADLNTLLATDPEYSADDYYLRGLIRKELGDSAGAAADFNAALRLNPEHGGALDALGLAPQSTLNIDSPRRTGDGR</sequence>
<feature type="transmembrane region" description="Helical" evidence="4">
    <location>
        <begin position="373"/>
        <end position="392"/>
    </location>
</feature>
<keyword evidence="7" id="KW-1185">Reference proteome</keyword>
<dbReference type="SMART" id="SM00028">
    <property type="entry name" value="TPR"/>
    <property type="match status" value="3"/>
</dbReference>
<dbReference type="Gene3D" id="1.25.40.10">
    <property type="entry name" value="Tetratricopeptide repeat domain"/>
    <property type="match status" value="2"/>
</dbReference>
<name>A0AAW4L6X6_9BACT</name>
<organism evidence="6 7">
    <name type="scientific">Geoanaerobacter pelophilus</name>
    <dbReference type="NCBI Taxonomy" id="60036"/>
    <lineage>
        <taxon>Bacteria</taxon>
        <taxon>Pseudomonadati</taxon>
        <taxon>Thermodesulfobacteriota</taxon>
        <taxon>Desulfuromonadia</taxon>
        <taxon>Geobacterales</taxon>
        <taxon>Geobacteraceae</taxon>
        <taxon>Geoanaerobacter</taxon>
    </lineage>
</organism>
<feature type="repeat" description="TPR" evidence="3">
    <location>
        <begin position="483"/>
        <end position="516"/>
    </location>
</feature>
<gene>
    <name evidence="6" type="ORF">KI809_19770</name>
</gene>
<feature type="transmembrane region" description="Helical" evidence="4">
    <location>
        <begin position="287"/>
        <end position="307"/>
    </location>
</feature>
<dbReference type="PANTHER" id="PTHR44227">
    <property type="match status" value="1"/>
</dbReference>
<feature type="transmembrane region" description="Helical" evidence="4">
    <location>
        <begin position="348"/>
        <end position="367"/>
    </location>
</feature>
<keyword evidence="4" id="KW-0812">Transmembrane</keyword>
<dbReference type="Pfam" id="PF13231">
    <property type="entry name" value="PMT_2"/>
    <property type="match status" value="1"/>
</dbReference>
<protein>
    <submittedName>
        <fullName evidence="6">Tetratricopeptide repeat protein</fullName>
    </submittedName>
</protein>
<keyword evidence="1" id="KW-0677">Repeat</keyword>
<evidence type="ECO:0000256" key="3">
    <source>
        <dbReference type="PROSITE-ProRule" id="PRU00339"/>
    </source>
</evidence>
<dbReference type="SUPFAM" id="SSF48452">
    <property type="entry name" value="TPR-like"/>
    <property type="match status" value="1"/>
</dbReference>
<feature type="transmembrane region" description="Helical" evidence="4">
    <location>
        <begin position="21"/>
        <end position="41"/>
    </location>
</feature>
<dbReference type="PANTHER" id="PTHR44227:SF3">
    <property type="entry name" value="PROTEIN O-MANNOSYL-TRANSFERASE TMTC4"/>
    <property type="match status" value="1"/>
</dbReference>
<feature type="transmembrane region" description="Helical" evidence="4">
    <location>
        <begin position="108"/>
        <end position="125"/>
    </location>
</feature>
<dbReference type="EMBL" id="JAHCVJ010000013">
    <property type="protein sequence ID" value="MBT0666554.1"/>
    <property type="molecule type" value="Genomic_DNA"/>
</dbReference>
<dbReference type="RefSeq" id="WP_214173325.1">
    <property type="nucleotide sequence ID" value="NZ_JAHCVJ010000013.1"/>
</dbReference>
<feature type="transmembrane region" description="Helical" evidence="4">
    <location>
        <begin position="187"/>
        <end position="213"/>
    </location>
</feature>
<feature type="transmembrane region" description="Helical" evidence="4">
    <location>
        <begin position="225"/>
        <end position="242"/>
    </location>
</feature>
<feature type="transmembrane region" description="Helical" evidence="4">
    <location>
        <begin position="132"/>
        <end position="152"/>
    </location>
</feature>
<accession>A0AAW4L6X6</accession>
<keyword evidence="4" id="KW-0472">Membrane</keyword>
<keyword evidence="4" id="KW-1133">Transmembrane helix</keyword>
<comment type="caution">
    <text evidence="6">The sequence shown here is derived from an EMBL/GenBank/DDBJ whole genome shotgun (WGS) entry which is preliminary data.</text>
</comment>
<dbReference type="PROSITE" id="PS50005">
    <property type="entry name" value="TPR"/>
    <property type="match status" value="1"/>
</dbReference>
<dbReference type="Pfam" id="PF13181">
    <property type="entry name" value="TPR_8"/>
    <property type="match status" value="1"/>
</dbReference>
<evidence type="ECO:0000256" key="2">
    <source>
        <dbReference type="ARBA" id="ARBA00022803"/>
    </source>
</evidence>
<evidence type="ECO:0000259" key="5">
    <source>
        <dbReference type="Pfam" id="PF13231"/>
    </source>
</evidence>
<dbReference type="AlphaFoldDB" id="A0AAW4L6X6"/>
<evidence type="ECO:0000313" key="6">
    <source>
        <dbReference type="EMBL" id="MBT0666554.1"/>
    </source>
</evidence>
<feature type="domain" description="Glycosyltransferase RgtA/B/C/D-like" evidence="5">
    <location>
        <begin position="108"/>
        <end position="236"/>
    </location>
</feature>
<feature type="transmembrane region" description="Helical" evidence="4">
    <location>
        <begin position="319"/>
        <end position="341"/>
    </location>
</feature>
<dbReference type="InterPro" id="IPR038731">
    <property type="entry name" value="RgtA/B/C-like"/>
</dbReference>
<evidence type="ECO:0000256" key="1">
    <source>
        <dbReference type="ARBA" id="ARBA00022737"/>
    </source>
</evidence>
<evidence type="ECO:0000256" key="4">
    <source>
        <dbReference type="SAM" id="Phobius"/>
    </source>
</evidence>
<dbReference type="Proteomes" id="UP000811899">
    <property type="component" value="Unassembled WGS sequence"/>
</dbReference>
<proteinExistence type="predicted"/>
<dbReference type="InterPro" id="IPR052346">
    <property type="entry name" value="O-mannosyl-transferase_TMTC"/>
</dbReference>
<dbReference type="InterPro" id="IPR019734">
    <property type="entry name" value="TPR_rpt"/>
</dbReference>
<dbReference type="InterPro" id="IPR011990">
    <property type="entry name" value="TPR-like_helical_dom_sf"/>
</dbReference>
<keyword evidence="2 3" id="KW-0802">TPR repeat</keyword>
<evidence type="ECO:0000313" key="7">
    <source>
        <dbReference type="Proteomes" id="UP000811899"/>
    </source>
</evidence>